<dbReference type="PANTHER" id="PTHR24096:SF149">
    <property type="entry name" value="AMP-BINDING DOMAIN-CONTAINING PROTEIN-RELATED"/>
    <property type="match status" value="1"/>
</dbReference>
<dbReference type="InterPro" id="IPR042099">
    <property type="entry name" value="ANL_N_sf"/>
</dbReference>
<evidence type="ECO:0000313" key="4">
    <source>
        <dbReference type="EMBL" id="KAH8998400.1"/>
    </source>
</evidence>
<keyword evidence="2" id="KW-0436">Ligase</keyword>
<evidence type="ECO:0000256" key="1">
    <source>
        <dbReference type="ARBA" id="ARBA00006432"/>
    </source>
</evidence>
<accession>A0AAD4LNF4</accession>
<dbReference type="GO" id="GO:0016405">
    <property type="term" value="F:CoA-ligase activity"/>
    <property type="evidence" value="ECO:0007669"/>
    <property type="project" value="TreeGrafter"/>
</dbReference>
<reference evidence="4" key="1">
    <citation type="submission" date="2022-01" db="EMBL/GenBank/DDBJ databases">
        <title>Comparative genomics reveals a dynamic genome evolution in the ectomycorrhizal milk-cap (Lactarius) mushrooms.</title>
        <authorList>
            <consortium name="DOE Joint Genome Institute"/>
            <person name="Lebreton A."/>
            <person name="Tang N."/>
            <person name="Kuo A."/>
            <person name="LaButti K."/>
            <person name="Drula E."/>
            <person name="Barry K."/>
            <person name="Clum A."/>
            <person name="Lipzen A."/>
            <person name="Mousain D."/>
            <person name="Ng V."/>
            <person name="Wang R."/>
            <person name="Wang X."/>
            <person name="Dai Y."/>
            <person name="Henrissat B."/>
            <person name="Grigoriev I.V."/>
            <person name="Guerin-Laguette A."/>
            <person name="Yu F."/>
            <person name="Martin F.M."/>
        </authorList>
    </citation>
    <scope>NUCLEOTIDE SEQUENCE</scope>
    <source>
        <strain evidence="4">QP</strain>
    </source>
</reference>
<dbReference type="InterPro" id="IPR045851">
    <property type="entry name" value="AMP-bd_C_sf"/>
</dbReference>
<dbReference type="InterPro" id="IPR025110">
    <property type="entry name" value="AMP-bd_C"/>
</dbReference>
<dbReference type="EMBL" id="JAKELL010000005">
    <property type="protein sequence ID" value="KAH8998400.1"/>
    <property type="molecule type" value="Genomic_DNA"/>
</dbReference>
<name>A0AAD4LNF4_9AGAM</name>
<evidence type="ECO:0000256" key="2">
    <source>
        <dbReference type="ARBA" id="ARBA00022598"/>
    </source>
</evidence>
<proteinExistence type="inferred from homology"/>
<dbReference type="Gene3D" id="3.30.300.30">
    <property type="match status" value="1"/>
</dbReference>
<dbReference type="AlphaFoldDB" id="A0AAD4LNF4"/>
<comment type="similarity">
    <text evidence="1">Belongs to the ATP-dependent AMP-binding enzyme family.</text>
</comment>
<comment type="caution">
    <text evidence="4">The sequence shown here is derived from an EMBL/GenBank/DDBJ whole genome shotgun (WGS) entry which is preliminary data.</text>
</comment>
<evidence type="ECO:0000259" key="3">
    <source>
        <dbReference type="Pfam" id="PF13193"/>
    </source>
</evidence>
<dbReference type="Proteomes" id="UP001201163">
    <property type="component" value="Unassembled WGS sequence"/>
</dbReference>
<dbReference type="SUPFAM" id="SSF56801">
    <property type="entry name" value="Acetyl-CoA synthetase-like"/>
    <property type="match status" value="1"/>
</dbReference>
<gene>
    <name evidence="4" type="ORF">EDB92DRAFT_1164251</name>
</gene>
<feature type="domain" description="AMP-binding enzyme C-terminal" evidence="3">
    <location>
        <begin position="176"/>
        <end position="261"/>
    </location>
</feature>
<evidence type="ECO:0000313" key="5">
    <source>
        <dbReference type="Proteomes" id="UP001201163"/>
    </source>
</evidence>
<protein>
    <recommendedName>
        <fullName evidence="3">AMP-binding enzyme C-terminal domain-containing protein</fullName>
    </recommendedName>
</protein>
<dbReference type="Pfam" id="PF13193">
    <property type="entry name" value="AMP-binding_C"/>
    <property type="match status" value="1"/>
</dbReference>
<dbReference type="PANTHER" id="PTHR24096">
    <property type="entry name" value="LONG-CHAIN-FATTY-ACID--COA LIGASE"/>
    <property type="match status" value="1"/>
</dbReference>
<sequence length="287" mass="32597">MIQNWRRSTLVPSFLRPRGRHIYPPSFARPSNGRQTTLRNLLKVLYIVLSAAPFSHSLNRIRDVRTPICSPAPGMFGGRIEEIRGMTGILLPYMEARLLREDGSDADYDEVGELLLRAPTVALGYLNNEKATKETFVDGWLHTGDRFYVDKQERFFYVDRIKDILKVSGKQVSPTEIEDTILEHPSQLITDVAVAGIKGTRLPDELVPRAWVVLSTLGKQQGAEAVFAALEEWTRSRLSKHKWLRGGLQIVDEIPRSPIGKVLRRKLQDDYARREPEGVRAKAQTKL</sequence>
<dbReference type="Gene3D" id="3.40.50.12780">
    <property type="entry name" value="N-terminal domain of ligase-like"/>
    <property type="match status" value="1"/>
</dbReference>
<organism evidence="4 5">
    <name type="scientific">Lactarius akahatsu</name>
    <dbReference type="NCBI Taxonomy" id="416441"/>
    <lineage>
        <taxon>Eukaryota</taxon>
        <taxon>Fungi</taxon>
        <taxon>Dikarya</taxon>
        <taxon>Basidiomycota</taxon>
        <taxon>Agaricomycotina</taxon>
        <taxon>Agaricomycetes</taxon>
        <taxon>Russulales</taxon>
        <taxon>Russulaceae</taxon>
        <taxon>Lactarius</taxon>
    </lineage>
</organism>
<keyword evidence="5" id="KW-1185">Reference proteome</keyword>